<evidence type="ECO:0000259" key="6">
    <source>
        <dbReference type="PROSITE" id="PS50023"/>
    </source>
</evidence>
<dbReference type="EMBL" id="NIVC01004353">
    <property type="protein sequence ID" value="PAA47727.1"/>
    <property type="molecule type" value="Genomic_DNA"/>
</dbReference>
<sequence length="369" mass="40833">RSKAVHRAAHICGLVLCSTQANNCEKRLTKAHRAPNSTRTTTMNKQSIEDTWGMREYSLQNSVRIVNNNPDMKNNVSVSCACGELINQNTDWHVMIANGTKLCYFCANCNSCRKSNACAPQRLVCIDGLVLCHDCLVNFGYPRQPTFRIKFDDPNGLIDPANANHSANNAAPAAAAAPAASATASTTDVLQEYRRKDRSLFREKADGRRQLRRAYYERQMARLPDKRNPLVTAVPYDASKGSLEKMVCPVCSKAATGTVRYVVAAIGRIYHRSCFACQNCKIPMNQGIQVAGRHFELCSCEPPQAWCTRSECKLQRMAHHESSKCWLAPIRPGGREQRDTDISAKFDSKDSKNETKADQKEAGAAGAQA</sequence>
<feature type="region of interest" description="Disordered" evidence="5">
    <location>
        <begin position="329"/>
        <end position="369"/>
    </location>
</feature>
<evidence type="ECO:0000313" key="7">
    <source>
        <dbReference type="EMBL" id="PAA47727.1"/>
    </source>
</evidence>
<feature type="non-terminal residue" evidence="7">
    <location>
        <position position="1"/>
    </location>
</feature>
<accession>A0A267DG89</accession>
<dbReference type="EMBL" id="NIVC01003239">
    <property type="protein sequence ID" value="PAA52452.1"/>
    <property type="molecule type" value="Genomic_DNA"/>
</dbReference>
<organism evidence="7 9">
    <name type="scientific">Macrostomum lignano</name>
    <dbReference type="NCBI Taxonomy" id="282301"/>
    <lineage>
        <taxon>Eukaryota</taxon>
        <taxon>Metazoa</taxon>
        <taxon>Spiralia</taxon>
        <taxon>Lophotrochozoa</taxon>
        <taxon>Platyhelminthes</taxon>
        <taxon>Rhabditophora</taxon>
        <taxon>Macrostomorpha</taxon>
        <taxon>Macrostomida</taxon>
        <taxon>Macrostomidae</taxon>
        <taxon>Macrostomum</taxon>
    </lineage>
</organism>
<dbReference type="PROSITE" id="PS50023">
    <property type="entry name" value="LIM_DOMAIN_2"/>
    <property type="match status" value="1"/>
</dbReference>
<keyword evidence="3 4" id="KW-0440">LIM domain</keyword>
<dbReference type="GO" id="GO:0046872">
    <property type="term" value="F:metal ion binding"/>
    <property type="evidence" value="ECO:0007669"/>
    <property type="project" value="UniProtKB-KW"/>
</dbReference>
<dbReference type="AlphaFoldDB" id="A0A267DG89"/>
<dbReference type="PROSITE" id="PS00478">
    <property type="entry name" value="LIM_DOMAIN_1"/>
    <property type="match status" value="1"/>
</dbReference>
<evidence type="ECO:0000256" key="2">
    <source>
        <dbReference type="ARBA" id="ARBA00022833"/>
    </source>
</evidence>
<comment type="caution">
    <text evidence="7">The sequence shown here is derived from an EMBL/GenBank/DDBJ whole genome shotgun (WGS) entry which is preliminary data.</text>
</comment>
<feature type="compositionally biased region" description="Basic and acidic residues" evidence="5">
    <location>
        <begin position="333"/>
        <end position="361"/>
    </location>
</feature>
<evidence type="ECO:0000256" key="1">
    <source>
        <dbReference type="ARBA" id="ARBA00022723"/>
    </source>
</evidence>
<dbReference type="Gene3D" id="2.10.110.10">
    <property type="entry name" value="Cysteine Rich Protein"/>
    <property type="match status" value="1"/>
</dbReference>
<feature type="domain" description="LIM zinc-binding" evidence="6">
    <location>
        <begin position="246"/>
        <end position="319"/>
    </location>
</feature>
<keyword evidence="1 4" id="KW-0479">Metal-binding</keyword>
<evidence type="ECO:0000256" key="4">
    <source>
        <dbReference type="PROSITE-ProRule" id="PRU00125"/>
    </source>
</evidence>
<gene>
    <name evidence="8" type="ORF">BOX15_Mlig031545g2</name>
    <name evidence="7" type="ORF">BOX15_Mlig031545g4</name>
</gene>
<protein>
    <recommendedName>
        <fullName evidence="6">LIM zinc-binding domain-containing protein</fullName>
    </recommendedName>
</protein>
<dbReference type="InterPro" id="IPR001781">
    <property type="entry name" value="Znf_LIM"/>
</dbReference>
<dbReference type="Proteomes" id="UP000215902">
    <property type="component" value="Unassembled WGS sequence"/>
</dbReference>
<evidence type="ECO:0000313" key="9">
    <source>
        <dbReference type="Proteomes" id="UP000215902"/>
    </source>
</evidence>
<keyword evidence="9" id="KW-1185">Reference proteome</keyword>
<evidence type="ECO:0000256" key="5">
    <source>
        <dbReference type="SAM" id="MobiDB-lite"/>
    </source>
</evidence>
<keyword evidence="2 4" id="KW-0862">Zinc</keyword>
<dbReference type="SMART" id="SM00132">
    <property type="entry name" value="LIM"/>
    <property type="match status" value="1"/>
</dbReference>
<evidence type="ECO:0000256" key="3">
    <source>
        <dbReference type="ARBA" id="ARBA00023038"/>
    </source>
</evidence>
<proteinExistence type="predicted"/>
<name>A0A267DG89_9PLAT</name>
<reference evidence="7 9" key="1">
    <citation type="submission" date="2017-06" db="EMBL/GenBank/DDBJ databases">
        <title>A platform for efficient transgenesis in Macrostomum lignano, a flatworm model organism for stem cell research.</title>
        <authorList>
            <person name="Berezikov E."/>
        </authorList>
    </citation>
    <scope>NUCLEOTIDE SEQUENCE [LARGE SCALE GENOMIC DNA]</scope>
    <source>
        <strain evidence="7">DV1</strain>
        <tissue evidence="7">Whole organism</tissue>
    </source>
</reference>
<evidence type="ECO:0000313" key="8">
    <source>
        <dbReference type="EMBL" id="PAA52452.1"/>
    </source>
</evidence>